<organism evidence="1 2">
    <name type="scientific">Micromonospora sediminimaris</name>
    <dbReference type="NCBI Taxonomy" id="547162"/>
    <lineage>
        <taxon>Bacteria</taxon>
        <taxon>Bacillati</taxon>
        <taxon>Actinomycetota</taxon>
        <taxon>Actinomycetes</taxon>
        <taxon>Micromonosporales</taxon>
        <taxon>Micromonosporaceae</taxon>
        <taxon>Micromonospora</taxon>
    </lineage>
</organism>
<reference evidence="1" key="1">
    <citation type="submission" date="2021-01" db="EMBL/GenBank/DDBJ databases">
        <title>Whole genome shotgun sequence of Verrucosispora sediminis NBRC 107745.</title>
        <authorList>
            <person name="Komaki H."/>
            <person name="Tamura T."/>
        </authorList>
    </citation>
    <scope>NUCLEOTIDE SEQUENCE</scope>
    <source>
        <strain evidence="1">NBRC 107745</strain>
    </source>
</reference>
<gene>
    <name evidence="1" type="ORF">Vse01_41550</name>
</gene>
<dbReference type="AlphaFoldDB" id="A0A9W5UTV0"/>
<evidence type="ECO:0000313" key="1">
    <source>
        <dbReference type="EMBL" id="GIJ35007.1"/>
    </source>
</evidence>
<keyword evidence="2" id="KW-1185">Reference proteome</keyword>
<accession>A0A9W5UTV0</accession>
<name>A0A9W5UTV0_9ACTN</name>
<dbReference type="EMBL" id="BOPD01000026">
    <property type="protein sequence ID" value="GIJ35007.1"/>
    <property type="molecule type" value="Genomic_DNA"/>
</dbReference>
<protein>
    <submittedName>
        <fullName evidence="1">Uncharacterized protein</fullName>
    </submittedName>
</protein>
<evidence type="ECO:0000313" key="2">
    <source>
        <dbReference type="Proteomes" id="UP000607311"/>
    </source>
</evidence>
<comment type="caution">
    <text evidence="1">The sequence shown here is derived from an EMBL/GenBank/DDBJ whole genome shotgun (WGS) entry which is preliminary data.</text>
</comment>
<dbReference type="Proteomes" id="UP000607311">
    <property type="component" value="Unassembled WGS sequence"/>
</dbReference>
<sequence>MRGLSGWVGGDGDQGSARGQVVDVAVGGVKIGQFVGQSTAAGGELHAGGSGGGIAGNPNECGCGAVLAKSGL</sequence>
<proteinExistence type="predicted"/>